<dbReference type="RefSeq" id="WP_097154015.1">
    <property type="nucleotide sequence ID" value="NZ_OBEL01000002.1"/>
</dbReference>
<protein>
    <submittedName>
        <fullName evidence="1">Uncharacterized protein</fullName>
    </submittedName>
</protein>
<organism evidence="1 2">
    <name type="scientific">Cohaesibacter gelatinilyticus</name>
    <dbReference type="NCBI Taxonomy" id="372072"/>
    <lineage>
        <taxon>Bacteria</taxon>
        <taxon>Pseudomonadati</taxon>
        <taxon>Pseudomonadota</taxon>
        <taxon>Alphaproteobacteria</taxon>
        <taxon>Hyphomicrobiales</taxon>
        <taxon>Cohaesibacteraceae</taxon>
    </lineage>
</organism>
<keyword evidence="2" id="KW-1185">Reference proteome</keyword>
<dbReference type="AlphaFoldDB" id="A0A285PEP1"/>
<sequence>MSKNRYHKYGDGENDEEPILKADASLADTLDWGEYHKDHPVFQIQLAWNFDDMDLVEEILAGYVNTNDPFVLGLCAEAAGHLARLNGFDAVELREHVLENAQRKFPKSEIVANSIRYMDDLREYYLPMWKRIKAEEEEDISGSSEASQSVEDDE</sequence>
<name>A0A285PEP1_9HYPH</name>
<evidence type="ECO:0000313" key="1">
    <source>
        <dbReference type="EMBL" id="SNZ19687.1"/>
    </source>
</evidence>
<reference evidence="1 2" key="1">
    <citation type="submission" date="2017-09" db="EMBL/GenBank/DDBJ databases">
        <authorList>
            <person name="Ehlers B."/>
            <person name="Leendertz F.H."/>
        </authorList>
    </citation>
    <scope>NUCLEOTIDE SEQUENCE [LARGE SCALE GENOMIC DNA]</scope>
    <source>
        <strain evidence="1 2">DSM 18289</strain>
    </source>
</reference>
<evidence type="ECO:0000313" key="2">
    <source>
        <dbReference type="Proteomes" id="UP000219439"/>
    </source>
</evidence>
<proteinExistence type="predicted"/>
<accession>A0A285PEP1</accession>
<dbReference type="Proteomes" id="UP000219439">
    <property type="component" value="Unassembled WGS sequence"/>
</dbReference>
<gene>
    <name evidence="1" type="ORF">SAMN06265368_2777</name>
</gene>
<dbReference type="EMBL" id="OBEL01000002">
    <property type="protein sequence ID" value="SNZ19687.1"/>
    <property type="molecule type" value="Genomic_DNA"/>
</dbReference>